<dbReference type="STRING" id="1888892.BFL28_08980"/>
<dbReference type="AlphaFoldDB" id="A0A1E3M192"/>
<dbReference type="EMBL" id="MDDS01000003">
    <property type="protein sequence ID" value="ODP39748.1"/>
    <property type="molecule type" value="Genomic_DNA"/>
</dbReference>
<keyword evidence="2" id="KW-1185">Reference proteome</keyword>
<name>A0A1E3M192_9SPHN</name>
<gene>
    <name evidence="1" type="ORF">BFL28_08980</name>
</gene>
<comment type="caution">
    <text evidence="1">The sequence shown here is derived from an EMBL/GenBank/DDBJ whole genome shotgun (WGS) entry which is preliminary data.</text>
</comment>
<evidence type="ECO:0000313" key="1">
    <source>
        <dbReference type="EMBL" id="ODP39748.1"/>
    </source>
</evidence>
<evidence type="ECO:0000313" key="2">
    <source>
        <dbReference type="Proteomes" id="UP000094487"/>
    </source>
</evidence>
<accession>A0A1E3M192</accession>
<protein>
    <submittedName>
        <fullName evidence="1">Uncharacterized protein</fullName>
    </submittedName>
</protein>
<reference evidence="1 2" key="1">
    <citation type="submission" date="2016-08" db="EMBL/GenBank/DDBJ databases">
        <title>Draft genome of the agarase producing Sphingomonas sp. MCT13.</title>
        <authorList>
            <person name="D'Andrea M.M."/>
            <person name="Rossolini G.M."/>
            <person name="Thaller M.C."/>
        </authorList>
    </citation>
    <scope>NUCLEOTIDE SEQUENCE [LARGE SCALE GENOMIC DNA]</scope>
    <source>
        <strain evidence="1 2">MCT13</strain>
    </source>
</reference>
<sequence length="59" mass="6399">MQSSLFGLFAGTDRLPHRRAGANPDSAHIDMRRRLAEQDENGQGDAPYAAALEAGDLFI</sequence>
<dbReference type="Proteomes" id="UP000094487">
    <property type="component" value="Unassembled WGS sequence"/>
</dbReference>
<proteinExistence type="predicted"/>
<organism evidence="1 2">
    <name type="scientific">Sphingomonas turrisvirgatae</name>
    <dbReference type="NCBI Taxonomy" id="1888892"/>
    <lineage>
        <taxon>Bacteria</taxon>
        <taxon>Pseudomonadati</taxon>
        <taxon>Pseudomonadota</taxon>
        <taxon>Alphaproteobacteria</taxon>
        <taxon>Sphingomonadales</taxon>
        <taxon>Sphingomonadaceae</taxon>
        <taxon>Sphingomonas</taxon>
    </lineage>
</organism>